<dbReference type="RefSeq" id="WP_047878997.1">
    <property type="nucleotide sequence ID" value="NZ_LDOT01000013.1"/>
</dbReference>
<dbReference type="PROSITE" id="PS00819">
    <property type="entry name" value="DPS_2"/>
    <property type="match status" value="1"/>
</dbReference>
<comment type="caution">
    <text evidence="4">The sequence shown here is derived from an EMBL/GenBank/DDBJ whole genome shotgun (WGS) entry which is preliminary data.</text>
</comment>
<dbReference type="Pfam" id="PF00210">
    <property type="entry name" value="Ferritin"/>
    <property type="match status" value="1"/>
</dbReference>
<keyword evidence="5" id="KW-1185">Reference proteome</keyword>
<dbReference type="Gene3D" id="1.20.1260.10">
    <property type="match status" value="1"/>
</dbReference>
<dbReference type="PANTHER" id="PTHR42932">
    <property type="entry name" value="GENERAL STRESS PROTEIN 20U"/>
    <property type="match status" value="1"/>
</dbReference>
<gene>
    <name evidence="4" type="ORF">ABT56_11440</name>
</gene>
<accession>A0A0J1H165</accession>
<dbReference type="InterPro" id="IPR023188">
    <property type="entry name" value="DPS_DNA-bd_CS"/>
</dbReference>
<evidence type="ECO:0000313" key="5">
    <source>
        <dbReference type="Proteomes" id="UP000036097"/>
    </source>
</evidence>
<dbReference type="InterPro" id="IPR002177">
    <property type="entry name" value="DPS_DNA-bd"/>
</dbReference>
<dbReference type="AlphaFoldDB" id="A0A0J1H165"/>
<dbReference type="InterPro" id="IPR009078">
    <property type="entry name" value="Ferritin-like_SF"/>
</dbReference>
<dbReference type="PIRSF" id="PIRSF005900">
    <property type="entry name" value="Dps"/>
    <property type="match status" value="1"/>
</dbReference>
<dbReference type="PATRIC" id="fig|1195763.3.peg.2406"/>
<feature type="domain" description="Ferritin/DPS" evidence="3">
    <location>
        <begin position="18"/>
        <end position="156"/>
    </location>
</feature>
<proteinExistence type="inferred from homology"/>
<dbReference type="GO" id="GO:0008199">
    <property type="term" value="F:ferric iron binding"/>
    <property type="evidence" value="ECO:0007669"/>
    <property type="project" value="InterPro"/>
</dbReference>
<dbReference type="OrthoDB" id="9797687at2"/>
<name>A0A0J1H165_9GAMM</name>
<evidence type="ECO:0000313" key="4">
    <source>
        <dbReference type="EMBL" id="KLV05568.1"/>
    </source>
</evidence>
<dbReference type="Proteomes" id="UP000036097">
    <property type="component" value="Unassembled WGS sequence"/>
</dbReference>
<organism evidence="4 5">
    <name type="scientific">Photobacterium aquae</name>
    <dbReference type="NCBI Taxonomy" id="1195763"/>
    <lineage>
        <taxon>Bacteria</taxon>
        <taxon>Pseudomonadati</taxon>
        <taxon>Pseudomonadota</taxon>
        <taxon>Gammaproteobacteria</taxon>
        <taxon>Vibrionales</taxon>
        <taxon>Vibrionaceae</taxon>
        <taxon>Photobacterium</taxon>
    </lineage>
</organism>
<dbReference type="SUPFAM" id="SSF47240">
    <property type="entry name" value="Ferritin-like"/>
    <property type="match status" value="1"/>
</dbReference>
<dbReference type="InterPro" id="IPR008331">
    <property type="entry name" value="Ferritin_DPS_dom"/>
</dbReference>
<dbReference type="EMBL" id="LDOT01000013">
    <property type="protein sequence ID" value="KLV05568.1"/>
    <property type="molecule type" value="Genomic_DNA"/>
</dbReference>
<dbReference type="GO" id="GO:0016722">
    <property type="term" value="F:oxidoreductase activity, acting on metal ions"/>
    <property type="evidence" value="ECO:0007669"/>
    <property type="project" value="InterPro"/>
</dbReference>
<dbReference type="STRING" id="1195763.ABT56_11440"/>
<evidence type="ECO:0000256" key="1">
    <source>
        <dbReference type="ARBA" id="ARBA00009497"/>
    </source>
</evidence>
<dbReference type="CDD" id="cd01043">
    <property type="entry name" value="DPS"/>
    <property type="match status" value="1"/>
</dbReference>
<reference evidence="4 5" key="1">
    <citation type="submission" date="2015-05" db="EMBL/GenBank/DDBJ databases">
        <title>Photobacterium galathea sp. nov.</title>
        <authorList>
            <person name="Machado H."/>
            <person name="Gram L."/>
        </authorList>
    </citation>
    <scope>NUCLEOTIDE SEQUENCE [LARGE SCALE GENOMIC DNA]</scope>
    <source>
        <strain evidence="4 5">CGMCC 1.12159</strain>
    </source>
</reference>
<protein>
    <submittedName>
        <fullName evidence="4">DNA polymerase sliding clamp subunit</fullName>
    </submittedName>
</protein>
<evidence type="ECO:0000256" key="2">
    <source>
        <dbReference type="RuleBase" id="RU003875"/>
    </source>
</evidence>
<evidence type="ECO:0000259" key="3">
    <source>
        <dbReference type="Pfam" id="PF00210"/>
    </source>
</evidence>
<dbReference type="PROSITE" id="PS00818">
    <property type="entry name" value="DPS_1"/>
    <property type="match status" value="1"/>
</dbReference>
<sequence length="156" mass="17969">MEKNLIGLDKDQTIVLSEALNKLLADYQLLYMNVRGYHWNIKGRNFFELHAKFEEMYNDLILKVDELAERILTLGSRPVHGYSKYLALAEVPEKLDVTDGTEAIRNILDAYKILILKQRRILASASELGDEGTVALMSDYIGQQEKETWMLNAYLQ</sequence>
<dbReference type="PANTHER" id="PTHR42932:SF1">
    <property type="entry name" value="GENERAL STRESS PROTEIN 20U"/>
    <property type="match status" value="1"/>
</dbReference>
<dbReference type="PRINTS" id="PR01346">
    <property type="entry name" value="HELNAPAPROT"/>
</dbReference>
<comment type="similarity">
    <text evidence="1 2">Belongs to the Dps family.</text>
</comment>
<dbReference type="InterPro" id="IPR012347">
    <property type="entry name" value="Ferritin-like"/>
</dbReference>